<keyword evidence="1" id="KW-0812">Transmembrane</keyword>
<dbReference type="AlphaFoldDB" id="A0A9P9W933"/>
<dbReference type="GO" id="GO:0016020">
    <property type="term" value="C:membrane"/>
    <property type="evidence" value="ECO:0007669"/>
    <property type="project" value="TreeGrafter"/>
</dbReference>
<feature type="transmembrane region" description="Helical" evidence="1">
    <location>
        <begin position="80"/>
        <end position="102"/>
    </location>
</feature>
<protein>
    <submittedName>
        <fullName evidence="2">Uncharacterized protein</fullName>
    </submittedName>
</protein>
<keyword evidence="3" id="KW-1185">Reference proteome</keyword>
<comment type="caution">
    <text evidence="2">The sequence shown here is derived from an EMBL/GenBank/DDBJ whole genome shotgun (WGS) entry which is preliminary data.</text>
</comment>
<evidence type="ECO:0000313" key="3">
    <source>
        <dbReference type="Proteomes" id="UP000829685"/>
    </source>
</evidence>
<feature type="transmembrane region" description="Helical" evidence="1">
    <location>
        <begin position="205"/>
        <end position="227"/>
    </location>
</feature>
<feature type="transmembrane region" description="Helical" evidence="1">
    <location>
        <begin position="279"/>
        <end position="302"/>
    </location>
</feature>
<dbReference type="PANTHER" id="PTHR12242:SF1">
    <property type="entry name" value="MYND-TYPE DOMAIN-CONTAINING PROTEIN"/>
    <property type="match status" value="1"/>
</dbReference>
<gene>
    <name evidence="2" type="ORF">JX265_013211</name>
</gene>
<dbReference type="PANTHER" id="PTHR12242">
    <property type="entry name" value="OS02G0130600 PROTEIN-RELATED"/>
    <property type="match status" value="1"/>
</dbReference>
<accession>A0A9P9W933</accession>
<name>A0A9P9W933_9PEZI</name>
<sequence>MSETTPLMPRPANAPQTDSHPIYLRACHSPWRIINQKALAVIRLVMTGYLMAVAGVSMKYKLENEDGHTRWRIPFQFSTVSFVLLLAYNLQVTVWTIMHLLLPRPVQEDANDCHGHRARSRVLSFLSPPNRANCRNRRFFFSMFYTAAHVFTFMNTIIYWAILVPAGHGGFKTPHFPHHHHSPHNQTRALYDPHKGLFEEDDIKAFSIINVWSVTSVIGLMEVMFFNSIRRQTPVASHVAGMMFASGTYLAWAGLGKLATGHSGLFFLDPSLMGDVKEATVAASLAFISLSPGIFSYMYGLIAMRESMTANHDSNRLN</sequence>
<reference evidence="2" key="1">
    <citation type="submission" date="2021-03" db="EMBL/GenBank/DDBJ databases">
        <title>Revisited historic fungal species revealed as producer of novel bioactive compounds through whole genome sequencing and comparative genomics.</title>
        <authorList>
            <person name="Vignolle G.A."/>
            <person name="Hochenegger N."/>
            <person name="Mach R.L."/>
            <person name="Mach-Aigner A.R."/>
            <person name="Javad Rahimi M."/>
            <person name="Salim K.A."/>
            <person name="Chan C.M."/>
            <person name="Lim L.B.L."/>
            <person name="Cai F."/>
            <person name="Druzhinina I.S."/>
            <person name="U'Ren J.M."/>
            <person name="Derntl C."/>
        </authorList>
    </citation>
    <scope>NUCLEOTIDE SEQUENCE</scope>
    <source>
        <strain evidence="2">TUCIM 5799</strain>
    </source>
</reference>
<dbReference type="Proteomes" id="UP000829685">
    <property type="component" value="Unassembled WGS sequence"/>
</dbReference>
<dbReference type="EMBL" id="JAFIMR010000065">
    <property type="protein sequence ID" value="KAI1851464.1"/>
    <property type="molecule type" value="Genomic_DNA"/>
</dbReference>
<organism evidence="2 3">
    <name type="scientific">Neoarthrinium moseri</name>
    <dbReference type="NCBI Taxonomy" id="1658444"/>
    <lineage>
        <taxon>Eukaryota</taxon>
        <taxon>Fungi</taxon>
        <taxon>Dikarya</taxon>
        <taxon>Ascomycota</taxon>
        <taxon>Pezizomycotina</taxon>
        <taxon>Sordariomycetes</taxon>
        <taxon>Xylariomycetidae</taxon>
        <taxon>Amphisphaeriales</taxon>
        <taxon>Apiosporaceae</taxon>
        <taxon>Neoarthrinium</taxon>
    </lineage>
</organism>
<feature type="transmembrane region" description="Helical" evidence="1">
    <location>
        <begin position="40"/>
        <end position="60"/>
    </location>
</feature>
<feature type="transmembrane region" description="Helical" evidence="1">
    <location>
        <begin position="239"/>
        <end position="259"/>
    </location>
</feature>
<keyword evidence="1" id="KW-1133">Transmembrane helix</keyword>
<feature type="transmembrane region" description="Helical" evidence="1">
    <location>
        <begin position="139"/>
        <end position="162"/>
    </location>
</feature>
<proteinExistence type="predicted"/>
<evidence type="ECO:0000256" key="1">
    <source>
        <dbReference type="SAM" id="Phobius"/>
    </source>
</evidence>
<evidence type="ECO:0000313" key="2">
    <source>
        <dbReference type="EMBL" id="KAI1851464.1"/>
    </source>
</evidence>
<keyword evidence="1" id="KW-0472">Membrane</keyword>